<accession>A0ACB7GZ66</accession>
<keyword evidence="2" id="KW-1185">Reference proteome</keyword>
<name>A0ACB7GZ66_MANES</name>
<sequence length="61" mass="6875">MTVFLSLTERFFIFIFVGLLGCFLFYCKNGLALFEYSVHVISGGDKEDQRGLRSATTISKS</sequence>
<dbReference type="EMBL" id="CM004396">
    <property type="protein sequence ID" value="KAG8645592.1"/>
    <property type="molecule type" value="Genomic_DNA"/>
</dbReference>
<dbReference type="Proteomes" id="UP000091857">
    <property type="component" value="Chromosome 10"/>
</dbReference>
<organism evidence="1 2">
    <name type="scientific">Manihot esculenta</name>
    <name type="common">Cassava</name>
    <name type="synonym">Jatropha manihot</name>
    <dbReference type="NCBI Taxonomy" id="3983"/>
    <lineage>
        <taxon>Eukaryota</taxon>
        <taxon>Viridiplantae</taxon>
        <taxon>Streptophyta</taxon>
        <taxon>Embryophyta</taxon>
        <taxon>Tracheophyta</taxon>
        <taxon>Spermatophyta</taxon>
        <taxon>Magnoliopsida</taxon>
        <taxon>eudicotyledons</taxon>
        <taxon>Gunneridae</taxon>
        <taxon>Pentapetalae</taxon>
        <taxon>rosids</taxon>
        <taxon>fabids</taxon>
        <taxon>Malpighiales</taxon>
        <taxon>Euphorbiaceae</taxon>
        <taxon>Crotonoideae</taxon>
        <taxon>Manihoteae</taxon>
        <taxon>Manihot</taxon>
    </lineage>
</organism>
<evidence type="ECO:0000313" key="1">
    <source>
        <dbReference type="EMBL" id="KAG8645592.1"/>
    </source>
</evidence>
<proteinExistence type="predicted"/>
<gene>
    <name evidence="1" type="ORF">MANES_10G074037v8</name>
</gene>
<protein>
    <submittedName>
        <fullName evidence="1">Uncharacterized protein</fullName>
    </submittedName>
</protein>
<evidence type="ECO:0000313" key="2">
    <source>
        <dbReference type="Proteomes" id="UP000091857"/>
    </source>
</evidence>
<reference evidence="2" key="1">
    <citation type="journal article" date="2016" name="Nat. Biotechnol.">
        <title>Sequencing wild and cultivated cassava and related species reveals extensive interspecific hybridization and genetic diversity.</title>
        <authorList>
            <person name="Bredeson J.V."/>
            <person name="Lyons J.B."/>
            <person name="Prochnik S.E."/>
            <person name="Wu G.A."/>
            <person name="Ha C.M."/>
            <person name="Edsinger-Gonzales E."/>
            <person name="Grimwood J."/>
            <person name="Schmutz J."/>
            <person name="Rabbi I.Y."/>
            <person name="Egesi C."/>
            <person name="Nauluvula P."/>
            <person name="Lebot V."/>
            <person name="Ndunguru J."/>
            <person name="Mkamilo G."/>
            <person name="Bart R.S."/>
            <person name="Setter T.L."/>
            <person name="Gleadow R.M."/>
            <person name="Kulakow P."/>
            <person name="Ferguson M.E."/>
            <person name="Rounsley S."/>
            <person name="Rokhsar D.S."/>
        </authorList>
    </citation>
    <scope>NUCLEOTIDE SEQUENCE [LARGE SCALE GENOMIC DNA]</scope>
    <source>
        <strain evidence="2">cv. AM560-2</strain>
    </source>
</reference>
<comment type="caution">
    <text evidence="1">The sequence shown here is derived from an EMBL/GenBank/DDBJ whole genome shotgun (WGS) entry which is preliminary data.</text>
</comment>